<evidence type="ECO:0000259" key="4">
    <source>
        <dbReference type="Pfam" id="PF03865"/>
    </source>
</evidence>
<keyword evidence="1" id="KW-0472">Membrane</keyword>
<name>A0ABS8NNR1_9BACT</name>
<evidence type="ECO:0000259" key="5">
    <source>
        <dbReference type="Pfam" id="PF08479"/>
    </source>
</evidence>
<dbReference type="InterPro" id="IPR051544">
    <property type="entry name" value="TPS_OM_transporter"/>
</dbReference>
<dbReference type="Pfam" id="PF03865">
    <property type="entry name" value="ShlB"/>
    <property type="match status" value="1"/>
</dbReference>
<dbReference type="Gene3D" id="2.40.160.50">
    <property type="entry name" value="membrane protein fhac: a member of the omp85/tpsb transporter family"/>
    <property type="match status" value="1"/>
</dbReference>
<keyword evidence="2" id="KW-0812">Transmembrane</keyword>
<feature type="domain" description="Polypeptide-transport-associated ShlB-type" evidence="5">
    <location>
        <begin position="117"/>
        <end position="172"/>
    </location>
</feature>
<reference evidence="6" key="1">
    <citation type="submission" date="2021-11" db="EMBL/GenBank/DDBJ databases">
        <title>Genome sequence.</title>
        <authorList>
            <person name="Sun Q."/>
        </authorList>
    </citation>
    <scope>NUCLEOTIDE SEQUENCE</scope>
    <source>
        <strain evidence="6">JC740</strain>
    </source>
</reference>
<dbReference type="InterPro" id="IPR005565">
    <property type="entry name" value="Hemolysn_activator_HlyB_C"/>
</dbReference>
<accession>A0ABS8NNR1</accession>
<keyword evidence="7" id="KW-1185">Reference proteome</keyword>
<dbReference type="EMBL" id="JAJKFW010000063">
    <property type="protein sequence ID" value="MCC9645141.1"/>
    <property type="molecule type" value="Genomic_DNA"/>
</dbReference>
<dbReference type="Gene3D" id="3.10.20.310">
    <property type="entry name" value="membrane protein fhac"/>
    <property type="match status" value="1"/>
</dbReference>
<dbReference type="InterPro" id="IPR013686">
    <property type="entry name" value="Polypept-transport_assoc_ShlB"/>
</dbReference>
<evidence type="ECO:0000256" key="2">
    <source>
        <dbReference type="ARBA" id="ARBA00022692"/>
    </source>
</evidence>
<dbReference type="RefSeq" id="WP_230276781.1">
    <property type="nucleotide sequence ID" value="NZ_JAJKFW010000063.1"/>
</dbReference>
<protein>
    <submittedName>
        <fullName evidence="6">ShlB/FhaC/HecB family hemolysin secretion/activation protein</fullName>
    </submittedName>
</protein>
<dbReference type="PROSITE" id="PS51257">
    <property type="entry name" value="PROKAR_LIPOPROTEIN"/>
    <property type="match status" value="1"/>
</dbReference>
<evidence type="ECO:0000313" key="6">
    <source>
        <dbReference type="EMBL" id="MCC9645141.1"/>
    </source>
</evidence>
<feature type="domain" description="Haemolysin activator HlyB C-terminal" evidence="4">
    <location>
        <begin position="235"/>
        <end position="508"/>
    </location>
</feature>
<evidence type="ECO:0000313" key="7">
    <source>
        <dbReference type="Proteomes" id="UP001430306"/>
    </source>
</evidence>
<evidence type="ECO:0000256" key="3">
    <source>
        <dbReference type="ARBA" id="ARBA00023237"/>
    </source>
</evidence>
<sequence length="597" mass="67644">MSPTRVARQATIYFTGLLIGACVILASNLQAQNFERYAPRAATEANRLWLQNRDEDLPKQEALDLQGDDRILVDSLDAVCLVDSAEKIVQDKSIDDRWGIHHDFDACRSIIYGCGTERIIERYLGKPITLRQLNSMARDLILHYRRCKYPIVDVQIPEQRITGGTVHLVVIESRIGDIRVQPGCYYDAEELRRWIQCTRIGNRIYEPPIENDLLWMNQNPFRRMTVDFEKGSRPGTTDVIFECNDVRPMRGYIGADDTGVETLNYGRLFAGATFGNMFGRSGILGYQYTTDQEFRYLHAHSLSYSEAFSRHWSGNVFGSLANVAPKLGTGLNQDGQSWQIGGGFTRHLVFNRHEVTNLFVGFDFKSTDNNLEFDGSTVSDSAADLFQLRLNFDRILRGDEPEEYALLHTELLLGPGGGMSGPHSSQAFNTIRPGTSPDYVYGRMRVEDSRMIRRNYQLVSKFTGQVTSERLLFSEMLGIGGFDTLRGFDQRELNADHGWIANFEFGPKTHRWGCEHRPHILRCYGFVDMANGYLDEPIPGENAYDFAMSTGVGARFQIGDQLIARGDYGVGLVELDESSRSNRFHFGVTWIPGPRPR</sequence>
<keyword evidence="1" id="KW-1134">Transmembrane beta strand</keyword>
<dbReference type="Pfam" id="PF08479">
    <property type="entry name" value="POTRA_2"/>
    <property type="match status" value="1"/>
</dbReference>
<gene>
    <name evidence="6" type="ORF">LOC71_22915</name>
</gene>
<evidence type="ECO:0000256" key="1">
    <source>
        <dbReference type="ARBA" id="ARBA00022452"/>
    </source>
</evidence>
<dbReference type="Proteomes" id="UP001430306">
    <property type="component" value="Unassembled WGS sequence"/>
</dbReference>
<comment type="caution">
    <text evidence="6">The sequence shown here is derived from an EMBL/GenBank/DDBJ whole genome shotgun (WGS) entry which is preliminary data.</text>
</comment>
<keyword evidence="3" id="KW-0998">Cell outer membrane</keyword>
<dbReference type="PANTHER" id="PTHR34597:SF3">
    <property type="entry name" value="OUTER MEMBRANE TRANSPORTER CDIB"/>
    <property type="match status" value="1"/>
</dbReference>
<proteinExistence type="predicted"/>
<organism evidence="6 7">
    <name type="scientific">Rhodopirellula halodulae</name>
    <dbReference type="NCBI Taxonomy" id="2894198"/>
    <lineage>
        <taxon>Bacteria</taxon>
        <taxon>Pseudomonadati</taxon>
        <taxon>Planctomycetota</taxon>
        <taxon>Planctomycetia</taxon>
        <taxon>Pirellulales</taxon>
        <taxon>Pirellulaceae</taxon>
        <taxon>Rhodopirellula</taxon>
    </lineage>
</organism>
<dbReference type="PANTHER" id="PTHR34597">
    <property type="entry name" value="SLR1661 PROTEIN"/>
    <property type="match status" value="1"/>
</dbReference>